<name>A0ABR0QBU7_GOSAR</name>
<gene>
    <name evidence="3" type="ORF">PVK06_012286</name>
</gene>
<dbReference type="Proteomes" id="UP001358586">
    <property type="component" value="Chromosome 4"/>
</dbReference>
<dbReference type="InterPro" id="IPR018289">
    <property type="entry name" value="MULE_transposase_dom"/>
</dbReference>
<comment type="caution">
    <text evidence="3">The sequence shown here is derived from an EMBL/GenBank/DDBJ whole genome shotgun (WGS) entry which is preliminary data.</text>
</comment>
<sequence length="496" mass="56873">MEQNEDLTVYGEEYGAQEPCMVAPISFVDSESTIGGIDIDFNVTPNIDVVGDDGYDSNDPYDQEVDSDSDPDVDDVPDDIDDEDVNDDGNINESSVRNQMRRIVIYNNPRPHISLIDPDAAHVAEFLEYPEILPAHRLAVNFDPKELFTFDPCVRPFPYCKPFLQVDETWLYGKYIQILLLTVAQDGNKNVLSIEFAIVDKKNMESWEFFLTNLQRYVISNDNICIISNRGKGLIVAIRRSGVLWRSVYCIRHIAVNFHRDYKNADWKRQVVKIVVGYYGAVVMGSKLATLMPRMGQQQVNQIEAEHVFVEDVRDAKVANRRMARRFQTLHYPCAHDVPACAKVNFNVEQFVDDVYTLEHTLRVWENEFPVLSDLSTWKVPQMTFELVPDRGLRRNPRGRLQSSKIRNEMDIREKSDGREKFCAVVDTTQRCQTRNGIGPLTSSGNTHYPTNLDDKKYQPNVNAITQTQALAMLGLRLGIWPWLGLYIGHWIVCPR</sequence>
<organism evidence="3 4">
    <name type="scientific">Gossypium arboreum</name>
    <name type="common">Tree cotton</name>
    <name type="synonym">Gossypium nanking</name>
    <dbReference type="NCBI Taxonomy" id="29729"/>
    <lineage>
        <taxon>Eukaryota</taxon>
        <taxon>Viridiplantae</taxon>
        <taxon>Streptophyta</taxon>
        <taxon>Embryophyta</taxon>
        <taxon>Tracheophyta</taxon>
        <taxon>Spermatophyta</taxon>
        <taxon>Magnoliopsida</taxon>
        <taxon>eudicotyledons</taxon>
        <taxon>Gunneridae</taxon>
        <taxon>Pentapetalae</taxon>
        <taxon>rosids</taxon>
        <taxon>malvids</taxon>
        <taxon>Malvales</taxon>
        <taxon>Malvaceae</taxon>
        <taxon>Malvoideae</taxon>
        <taxon>Gossypium</taxon>
    </lineage>
</organism>
<keyword evidence="4" id="KW-1185">Reference proteome</keyword>
<feature type="domain" description="MULE transposase" evidence="2">
    <location>
        <begin position="164"/>
        <end position="255"/>
    </location>
</feature>
<proteinExistence type="predicted"/>
<dbReference type="PANTHER" id="PTHR31973:SF195">
    <property type="entry name" value="MUDR FAMILY TRANSPOSASE"/>
    <property type="match status" value="1"/>
</dbReference>
<evidence type="ECO:0000313" key="3">
    <source>
        <dbReference type="EMBL" id="KAK5836494.1"/>
    </source>
</evidence>
<evidence type="ECO:0000256" key="1">
    <source>
        <dbReference type="SAM" id="MobiDB-lite"/>
    </source>
</evidence>
<protein>
    <recommendedName>
        <fullName evidence="2">MULE transposase domain-containing protein</fullName>
    </recommendedName>
</protein>
<dbReference type="EMBL" id="JARKNE010000004">
    <property type="protein sequence ID" value="KAK5836494.1"/>
    <property type="molecule type" value="Genomic_DNA"/>
</dbReference>
<dbReference type="Pfam" id="PF10551">
    <property type="entry name" value="MULE"/>
    <property type="match status" value="1"/>
</dbReference>
<accession>A0ABR0QBU7</accession>
<evidence type="ECO:0000313" key="4">
    <source>
        <dbReference type="Proteomes" id="UP001358586"/>
    </source>
</evidence>
<evidence type="ECO:0000259" key="2">
    <source>
        <dbReference type="Pfam" id="PF10551"/>
    </source>
</evidence>
<dbReference type="PANTHER" id="PTHR31973">
    <property type="entry name" value="POLYPROTEIN, PUTATIVE-RELATED"/>
    <property type="match status" value="1"/>
</dbReference>
<reference evidence="3 4" key="1">
    <citation type="submission" date="2023-03" db="EMBL/GenBank/DDBJ databases">
        <title>WGS of Gossypium arboreum.</title>
        <authorList>
            <person name="Yu D."/>
        </authorList>
    </citation>
    <scope>NUCLEOTIDE SEQUENCE [LARGE SCALE GENOMIC DNA]</scope>
    <source>
        <tissue evidence="3">Leaf</tissue>
    </source>
</reference>
<feature type="region of interest" description="Disordered" evidence="1">
    <location>
        <begin position="50"/>
        <end position="92"/>
    </location>
</feature>
<feature type="compositionally biased region" description="Acidic residues" evidence="1">
    <location>
        <begin position="50"/>
        <end position="87"/>
    </location>
</feature>